<dbReference type="InterPro" id="IPR023376">
    <property type="entry name" value="YqcC-like_dom"/>
</dbReference>
<proteinExistence type="predicted"/>
<evidence type="ECO:0000313" key="2">
    <source>
        <dbReference type="EMBL" id="OCH75580.1"/>
    </source>
</evidence>
<evidence type="ECO:0000313" key="3">
    <source>
        <dbReference type="Proteomes" id="UP000093173"/>
    </source>
</evidence>
<reference evidence="3" key="1">
    <citation type="submission" date="2016-06" db="EMBL/GenBank/DDBJ databases">
        <authorList>
            <person name="Hehemann J.-H."/>
            <person name="Arevalo P."/>
            <person name="Datta M.S."/>
            <person name="Polz M.F."/>
        </authorList>
    </citation>
    <scope>NUCLEOTIDE SEQUENCE [LARGE SCALE GENOMIC DNA]</scope>
    <source>
        <strain evidence="3">9CSC122</strain>
    </source>
</reference>
<dbReference type="Proteomes" id="UP000093173">
    <property type="component" value="Unassembled WGS sequence"/>
</dbReference>
<dbReference type="InterPro" id="IPR007384">
    <property type="entry name" value="UCP006257"/>
</dbReference>
<dbReference type="Gene3D" id="1.20.1440.40">
    <property type="entry name" value="YqcC-like"/>
    <property type="match status" value="1"/>
</dbReference>
<protein>
    <submittedName>
        <fullName evidence="2">Pseudouridine synthase</fullName>
    </submittedName>
</protein>
<dbReference type="PANTHER" id="PTHR39586:SF1">
    <property type="entry name" value="CYTOPLASMIC PROTEIN"/>
    <property type="match status" value="1"/>
</dbReference>
<name>A0A1B9QYC1_9VIBR</name>
<dbReference type="PANTHER" id="PTHR39586">
    <property type="entry name" value="CYTOPLASMIC PROTEIN-RELATED"/>
    <property type="match status" value="1"/>
</dbReference>
<dbReference type="GO" id="GO:0044010">
    <property type="term" value="P:single-species biofilm formation"/>
    <property type="evidence" value="ECO:0007669"/>
    <property type="project" value="TreeGrafter"/>
</dbReference>
<dbReference type="RefSeq" id="WP_017038927.1">
    <property type="nucleotide sequence ID" value="NZ_JBNGCH010000523.1"/>
</dbReference>
<accession>A0A1B9QYC1</accession>
<sequence>MTQSVQLLTLLDELQQELEKKQLWQSHQPDQHALQSQEPFALDTLNPEQWLQWIFIPKIQSMIAQRQPLPVGFAISPYFEQVWKDQSAYQSVVLITTKIDEVSKPC</sequence>
<dbReference type="EMBL" id="MAJZ01000523">
    <property type="protein sequence ID" value="OCH75580.1"/>
    <property type="molecule type" value="Genomic_DNA"/>
</dbReference>
<comment type="caution">
    <text evidence="2">The sequence shown here is derived from an EMBL/GenBank/DDBJ whole genome shotgun (WGS) entry which is preliminary data.</text>
</comment>
<gene>
    <name evidence="2" type="ORF">A6E14_01825</name>
</gene>
<organism evidence="2 3">
    <name type="scientific">Vibrio genomosp. F10</name>
    <dbReference type="NCBI Taxonomy" id="723171"/>
    <lineage>
        <taxon>Bacteria</taxon>
        <taxon>Pseudomonadati</taxon>
        <taxon>Pseudomonadota</taxon>
        <taxon>Gammaproteobacteria</taxon>
        <taxon>Vibrionales</taxon>
        <taxon>Vibrionaceae</taxon>
        <taxon>Vibrio</taxon>
    </lineage>
</organism>
<keyword evidence="3" id="KW-1185">Reference proteome</keyword>
<evidence type="ECO:0000259" key="1">
    <source>
        <dbReference type="Pfam" id="PF04287"/>
    </source>
</evidence>
<dbReference type="InterPro" id="IPR036814">
    <property type="entry name" value="YqcC-like_sf"/>
</dbReference>
<dbReference type="Pfam" id="PF04287">
    <property type="entry name" value="DUF446"/>
    <property type="match status" value="1"/>
</dbReference>
<feature type="domain" description="YqcC-like" evidence="1">
    <location>
        <begin position="7"/>
        <end position="101"/>
    </location>
</feature>
<dbReference type="PIRSF" id="PIRSF006257">
    <property type="entry name" value="UCP006257"/>
    <property type="match status" value="1"/>
</dbReference>
<dbReference type="AlphaFoldDB" id="A0A1B9QYC1"/>
<dbReference type="SUPFAM" id="SSF158452">
    <property type="entry name" value="YqcC-like"/>
    <property type="match status" value="1"/>
</dbReference>